<dbReference type="InterPro" id="IPR015797">
    <property type="entry name" value="NUDIX_hydrolase-like_dom_sf"/>
</dbReference>
<accession>A0ABS5CTV3</accession>
<proteinExistence type="predicted"/>
<feature type="domain" description="Nudix hydrolase" evidence="2">
    <location>
        <begin position="2"/>
        <end position="151"/>
    </location>
</feature>
<reference evidence="3 4" key="1">
    <citation type="submission" date="2021-03" db="EMBL/GenBank/DDBJ databases">
        <title>Flavobacterium Flabelliformis Sp. Nov. And Flavobacterium Geliluteum Sp. Nov., Two Novel Multidrug Resistant Psychrophilic Species Isolated From Antarctica.</title>
        <authorList>
            <person name="Kralova S."/>
            <person name="Busse H.J."/>
            <person name="Bezdicek M."/>
            <person name="Nykrynova M."/>
            <person name="Kroupova E."/>
            <person name="Krsek D."/>
            <person name="Sedlacek I."/>
        </authorList>
    </citation>
    <scope>NUCLEOTIDE SEQUENCE [LARGE SCALE GENOMIC DNA]</scope>
    <source>
        <strain evidence="3 4">P4023</strain>
    </source>
</reference>
<gene>
    <name evidence="3" type="ORF">J3S90_09555</name>
</gene>
<dbReference type="EMBL" id="JAGFBU010000003">
    <property type="protein sequence ID" value="MBP4142048.1"/>
    <property type="molecule type" value="Genomic_DNA"/>
</dbReference>
<organism evidence="3 4">
    <name type="scientific">Flavobacterium flabelliforme</name>
    <dbReference type="NCBI Taxonomy" id="2816119"/>
    <lineage>
        <taxon>Bacteria</taxon>
        <taxon>Pseudomonadati</taxon>
        <taxon>Bacteroidota</taxon>
        <taxon>Flavobacteriia</taxon>
        <taxon>Flavobacteriales</taxon>
        <taxon>Flavobacteriaceae</taxon>
        <taxon>Flavobacterium</taxon>
    </lineage>
</organism>
<protein>
    <submittedName>
        <fullName evidence="3">NUDIX domain-containing protein</fullName>
    </submittedName>
</protein>
<dbReference type="PROSITE" id="PS00893">
    <property type="entry name" value="NUDIX_BOX"/>
    <property type="match status" value="1"/>
</dbReference>
<dbReference type="PROSITE" id="PS51462">
    <property type="entry name" value="NUDIX"/>
    <property type="match status" value="1"/>
</dbReference>
<evidence type="ECO:0000256" key="1">
    <source>
        <dbReference type="ARBA" id="ARBA00022801"/>
    </source>
</evidence>
<dbReference type="CDD" id="cd03674">
    <property type="entry name" value="NUDIX_Hydrolase"/>
    <property type="match status" value="1"/>
</dbReference>
<name>A0ABS5CTV3_9FLAO</name>
<evidence type="ECO:0000313" key="4">
    <source>
        <dbReference type="Proteomes" id="UP000674217"/>
    </source>
</evidence>
<dbReference type="PANTHER" id="PTHR43736">
    <property type="entry name" value="ADP-RIBOSE PYROPHOSPHATASE"/>
    <property type="match status" value="1"/>
</dbReference>
<evidence type="ECO:0000259" key="2">
    <source>
        <dbReference type="PROSITE" id="PS51462"/>
    </source>
</evidence>
<keyword evidence="1" id="KW-0378">Hydrolase</keyword>
<dbReference type="SUPFAM" id="SSF55811">
    <property type="entry name" value="Nudix"/>
    <property type="match status" value="1"/>
</dbReference>
<dbReference type="PANTHER" id="PTHR43736:SF1">
    <property type="entry name" value="DIHYDRONEOPTERIN TRIPHOSPHATE DIPHOSPHATASE"/>
    <property type="match status" value="1"/>
</dbReference>
<evidence type="ECO:0000313" key="3">
    <source>
        <dbReference type="EMBL" id="MBP4142048.1"/>
    </source>
</evidence>
<sequence>MLKQFTTSVFIINKYENDLKILLINHKKFNRWMVPGGHIESFENQIEGVIREAKEETGLNIKLFSFLHKEKKVEDSEWLLPPEFFYQQLIPASNKEDAHYHLDFAYLSFAHETEFIFNTKETKDIMWVNLNDSINLNLFEGTRIIIKELITKFNNNEKILYEQKE</sequence>
<dbReference type="InterPro" id="IPR000086">
    <property type="entry name" value="NUDIX_hydrolase_dom"/>
</dbReference>
<dbReference type="Gene3D" id="3.90.79.10">
    <property type="entry name" value="Nucleoside Triphosphate Pyrophosphohydrolase"/>
    <property type="match status" value="1"/>
</dbReference>
<dbReference type="RefSeq" id="WP_210646010.1">
    <property type="nucleotide sequence ID" value="NZ_JAGFBU010000003.1"/>
</dbReference>
<comment type="caution">
    <text evidence="3">The sequence shown here is derived from an EMBL/GenBank/DDBJ whole genome shotgun (WGS) entry which is preliminary data.</text>
</comment>
<keyword evidence="4" id="KW-1185">Reference proteome</keyword>
<dbReference type="InterPro" id="IPR020084">
    <property type="entry name" value="NUDIX_hydrolase_CS"/>
</dbReference>
<dbReference type="Pfam" id="PF00293">
    <property type="entry name" value="NUDIX"/>
    <property type="match status" value="1"/>
</dbReference>
<dbReference type="Proteomes" id="UP000674217">
    <property type="component" value="Unassembled WGS sequence"/>
</dbReference>